<proteinExistence type="predicted"/>
<evidence type="ECO:0000313" key="2">
    <source>
        <dbReference type="Proteomes" id="UP001150581"/>
    </source>
</evidence>
<evidence type="ECO:0000313" key="1">
    <source>
        <dbReference type="EMBL" id="KAJ1899553.1"/>
    </source>
</evidence>
<protein>
    <submittedName>
        <fullName evidence="1">Uncharacterized protein</fullName>
    </submittedName>
</protein>
<sequence>MSSGRVLSGLHWMHGLFAESLQTEMPDRTSPGIWMKTVCAALCLLTLYLAVKVVARYYQYFDNESHPATESPTMFLLPWLATCDIITTLAIMITMLLGGNVSTTGGSGVSTFFGTLERAALAAQMCYFLVHALLSVHIMSISYMVNRVFDTLASDYYGPVAGVVSFFLSYRLVTAHSAFPTLLLTVLPLGTFTLMALSAACATKASVKRSRVIRVHVDESGILKVRVNLLKYARFSRALAALCLLFHLPWLVWAHSWIQADWVSVLAQLAVCGRGVYLFAISSLSPAVSMQLVTEDEHEHEHNE</sequence>
<dbReference type="Proteomes" id="UP001150581">
    <property type="component" value="Unassembled WGS sequence"/>
</dbReference>
<keyword evidence="2" id="KW-1185">Reference proteome</keyword>
<organism evidence="1 2">
    <name type="scientific">Kickxella alabastrina</name>
    <dbReference type="NCBI Taxonomy" id="61397"/>
    <lineage>
        <taxon>Eukaryota</taxon>
        <taxon>Fungi</taxon>
        <taxon>Fungi incertae sedis</taxon>
        <taxon>Zoopagomycota</taxon>
        <taxon>Kickxellomycotina</taxon>
        <taxon>Kickxellomycetes</taxon>
        <taxon>Kickxellales</taxon>
        <taxon>Kickxellaceae</taxon>
        <taxon>Kickxella</taxon>
    </lineage>
</organism>
<comment type="caution">
    <text evidence="1">The sequence shown here is derived from an EMBL/GenBank/DDBJ whole genome shotgun (WGS) entry which is preliminary data.</text>
</comment>
<name>A0ACC1IRL4_9FUNG</name>
<reference evidence="1" key="1">
    <citation type="submission" date="2022-07" db="EMBL/GenBank/DDBJ databases">
        <title>Phylogenomic reconstructions and comparative analyses of Kickxellomycotina fungi.</title>
        <authorList>
            <person name="Reynolds N.K."/>
            <person name="Stajich J.E."/>
            <person name="Barry K."/>
            <person name="Grigoriev I.V."/>
            <person name="Crous P."/>
            <person name="Smith M.E."/>
        </authorList>
    </citation>
    <scope>NUCLEOTIDE SEQUENCE</scope>
    <source>
        <strain evidence="1">Benny 63K</strain>
    </source>
</reference>
<dbReference type="EMBL" id="JANBPG010000143">
    <property type="protein sequence ID" value="KAJ1899553.1"/>
    <property type="molecule type" value="Genomic_DNA"/>
</dbReference>
<gene>
    <name evidence="1" type="ORF">LPJ66_002030</name>
</gene>
<accession>A0ACC1IRL4</accession>